<dbReference type="PANTHER" id="PTHR36786:SF1">
    <property type="entry name" value="2-ISOPROPYLMALATE SYNTHASE"/>
    <property type="match status" value="1"/>
</dbReference>
<gene>
    <name evidence="2" type="ORF">HU200_065164</name>
</gene>
<name>A0A835A4H1_9POAL</name>
<reference evidence="2" key="1">
    <citation type="submission" date="2020-07" db="EMBL/GenBank/DDBJ databases">
        <title>Genome sequence and genetic diversity analysis of an under-domesticated orphan crop, white fonio (Digitaria exilis).</title>
        <authorList>
            <person name="Bennetzen J.L."/>
            <person name="Chen S."/>
            <person name="Ma X."/>
            <person name="Wang X."/>
            <person name="Yssel A.E.J."/>
            <person name="Chaluvadi S.R."/>
            <person name="Johnson M."/>
            <person name="Gangashetty P."/>
            <person name="Hamidou F."/>
            <person name="Sanogo M.D."/>
            <person name="Zwaenepoel A."/>
            <person name="Wallace J."/>
            <person name="Van De Peer Y."/>
            <person name="Van Deynze A."/>
        </authorList>
    </citation>
    <scope>NUCLEOTIDE SEQUENCE</scope>
    <source>
        <tissue evidence="2">Leaves</tissue>
    </source>
</reference>
<feature type="domain" description="DUF7812" evidence="1">
    <location>
        <begin position="68"/>
        <end position="449"/>
    </location>
</feature>
<dbReference type="PANTHER" id="PTHR36786">
    <property type="entry name" value="2-ISOPROPYLMALATE SYNTHASE"/>
    <property type="match status" value="1"/>
</dbReference>
<keyword evidence="3" id="KW-1185">Reference proteome</keyword>
<organism evidence="2 3">
    <name type="scientific">Digitaria exilis</name>
    <dbReference type="NCBI Taxonomy" id="1010633"/>
    <lineage>
        <taxon>Eukaryota</taxon>
        <taxon>Viridiplantae</taxon>
        <taxon>Streptophyta</taxon>
        <taxon>Embryophyta</taxon>
        <taxon>Tracheophyta</taxon>
        <taxon>Spermatophyta</taxon>
        <taxon>Magnoliopsida</taxon>
        <taxon>Liliopsida</taxon>
        <taxon>Poales</taxon>
        <taxon>Poaceae</taxon>
        <taxon>PACMAD clade</taxon>
        <taxon>Panicoideae</taxon>
        <taxon>Panicodae</taxon>
        <taxon>Paniceae</taxon>
        <taxon>Anthephorinae</taxon>
        <taxon>Digitaria</taxon>
    </lineage>
</organism>
<evidence type="ECO:0000313" key="3">
    <source>
        <dbReference type="Proteomes" id="UP000636709"/>
    </source>
</evidence>
<proteinExistence type="predicted"/>
<evidence type="ECO:0000259" key="1">
    <source>
        <dbReference type="Pfam" id="PF25104"/>
    </source>
</evidence>
<accession>A0A835A4H1</accession>
<dbReference type="InterPro" id="IPR056714">
    <property type="entry name" value="DUF7812"/>
</dbReference>
<sequence length="592" mass="67297">MPDAEEVEAARRVATHALAELWRHDISCPTSPPGADLPALLRRCLQLLPLLNAGDPSLATRFYRRLHGSLGAILSRDPSPALLPLLEVLVNFLLIFQVLAECLCFSERFRSCLAMADCAAQHLVLELVCRHFISSVRYERGFEVFLGALSWSENESLGTPEISFRGALKLINMTCLFSVPAVIQSHLLLLASRCISDQDLDSHLLAFECSMDLYVRYLPELHVFNRTGGVKTPWTVKKKPLSYCIKDTTDQKLRSQINELLSFCQLHSGDGLPTDESDIDRLIEDNQHILHDKIKQKSTLDMKNILSDILCCAKQKEVLESDTEVSDGIVCLAAVLRVMSSSLLHILHCFRQMRSAGDKINGNYAKLCNAYKFLCESVHLLGQHEANELHRYEQLHIMGIPMGREMASMLMLPHFAILSVCCLRRRLGFLWNGCMVMMIMSMNLIAEEEALYKFMFSIDDVPKESAVFCNTDEIILLEVPARTKAIALQYETIHKIHKRRHIDGDGSSLSIYQSKSRKANGQAFLECHPQYSPEWNDIIDFVECEEGKDYTNTLKQQSKFRMFKYKKWDIKRQSIMESTKDALGLNSRRLFG</sequence>
<evidence type="ECO:0000313" key="2">
    <source>
        <dbReference type="EMBL" id="KAF8647851.1"/>
    </source>
</evidence>
<dbReference type="EMBL" id="JACEFO010002830">
    <property type="protein sequence ID" value="KAF8647851.1"/>
    <property type="molecule type" value="Genomic_DNA"/>
</dbReference>
<dbReference type="Proteomes" id="UP000636709">
    <property type="component" value="Unassembled WGS sequence"/>
</dbReference>
<dbReference type="OrthoDB" id="1882119at2759"/>
<protein>
    <recommendedName>
        <fullName evidence="1">DUF7812 domain-containing protein</fullName>
    </recommendedName>
</protein>
<dbReference type="AlphaFoldDB" id="A0A835A4H1"/>
<comment type="caution">
    <text evidence="2">The sequence shown here is derived from an EMBL/GenBank/DDBJ whole genome shotgun (WGS) entry which is preliminary data.</text>
</comment>
<dbReference type="Pfam" id="PF25104">
    <property type="entry name" value="DUF7812"/>
    <property type="match status" value="1"/>
</dbReference>